<evidence type="ECO:0000313" key="2">
    <source>
        <dbReference type="EMBL" id="MDR6939076.1"/>
    </source>
</evidence>
<protein>
    <recommendedName>
        <fullName evidence="4">Yip1 domain-containing protein</fullName>
    </recommendedName>
</protein>
<sequence length="299" mass="32248">MKSSPLIKILNRKDELMSLSPTDNNLDSTNLDSTQLQPLPETQENEAIKNTDSVLTQGSAAPQNAMANIFQQITGALQHIWHGTAAYQIVPKSTSKAGLLILGIFAAELALVFSVTIGRGMGLADVASSLMRSFGGLGAPSVYFVIGFGTWLAIFIVLLLAFAAIIALRVGCNRIVFSMRSADTNFSRLASIYAFSVSPTIALMPVILLFVLLPVAALNFLMMPLFMLIFGICGFLAELLTYIGLNREGKFEKSPLVPFVASYLLWIVLTGILMMIVSAIIGGILWSASTSYLGNSMPW</sequence>
<evidence type="ECO:0000313" key="3">
    <source>
        <dbReference type="Proteomes" id="UP001266099"/>
    </source>
</evidence>
<dbReference type="Proteomes" id="UP001266099">
    <property type="component" value="Unassembled WGS sequence"/>
</dbReference>
<feature type="transmembrane region" description="Helical" evidence="1">
    <location>
        <begin position="221"/>
        <end position="243"/>
    </location>
</feature>
<keyword evidence="1" id="KW-0812">Transmembrane</keyword>
<keyword evidence="1" id="KW-0472">Membrane</keyword>
<name>A0ABU1T2H2_9ACTO</name>
<dbReference type="Pfam" id="PF20214">
    <property type="entry name" value="DUF6574"/>
    <property type="match status" value="1"/>
</dbReference>
<evidence type="ECO:0008006" key="4">
    <source>
        <dbReference type="Google" id="ProtNLM"/>
    </source>
</evidence>
<gene>
    <name evidence="2" type="ORF">J2S36_000619</name>
</gene>
<dbReference type="EMBL" id="JAVDUJ010000001">
    <property type="protein sequence ID" value="MDR6939076.1"/>
    <property type="molecule type" value="Genomic_DNA"/>
</dbReference>
<evidence type="ECO:0000256" key="1">
    <source>
        <dbReference type="SAM" id="Phobius"/>
    </source>
</evidence>
<feature type="transmembrane region" description="Helical" evidence="1">
    <location>
        <begin position="263"/>
        <end position="288"/>
    </location>
</feature>
<dbReference type="RefSeq" id="WP_309955408.1">
    <property type="nucleotide sequence ID" value="NZ_JAVDUJ010000001.1"/>
</dbReference>
<feature type="transmembrane region" description="Helical" evidence="1">
    <location>
        <begin position="99"/>
        <end position="122"/>
    </location>
</feature>
<feature type="transmembrane region" description="Helical" evidence="1">
    <location>
        <begin position="142"/>
        <end position="168"/>
    </location>
</feature>
<proteinExistence type="predicted"/>
<organism evidence="2 3">
    <name type="scientific">Arcanobacterium hippocoleae</name>
    <dbReference type="NCBI Taxonomy" id="149017"/>
    <lineage>
        <taxon>Bacteria</taxon>
        <taxon>Bacillati</taxon>
        <taxon>Actinomycetota</taxon>
        <taxon>Actinomycetes</taxon>
        <taxon>Actinomycetales</taxon>
        <taxon>Actinomycetaceae</taxon>
        <taxon>Arcanobacterium</taxon>
    </lineage>
</organism>
<keyword evidence="1" id="KW-1133">Transmembrane helix</keyword>
<comment type="caution">
    <text evidence="2">The sequence shown here is derived from an EMBL/GenBank/DDBJ whole genome shotgun (WGS) entry which is preliminary data.</text>
</comment>
<accession>A0ABU1T2H2</accession>
<keyword evidence="3" id="KW-1185">Reference proteome</keyword>
<reference evidence="2 3" key="1">
    <citation type="submission" date="2023-07" db="EMBL/GenBank/DDBJ databases">
        <title>Sequencing the genomes of 1000 actinobacteria strains.</title>
        <authorList>
            <person name="Klenk H.-P."/>
        </authorList>
    </citation>
    <scope>NUCLEOTIDE SEQUENCE [LARGE SCALE GENOMIC DNA]</scope>
    <source>
        <strain evidence="2 3">DSM 15539</strain>
    </source>
</reference>
<feature type="transmembrane region" description="Helical" evidence="1">
    <location>
        <begin position="189"/>
        <end position="215"/>
    </location>
</feature>
<dbReference type="InterPro" id="IPR046481">
    <property type="entry name" value="DUF6574"/>
</dbReference>